<dbReference type="Gene3D" id="3.30.470.20">
    <property type="entry name" value="ATP-grasp fold, B domain"/>
    <property type="match status" value="1"/>
</dbReference>
<dbReference type="GO" id="GO:0005524">
    <property type="term" value="F:ATP binding"/>
    <property type="evidence" value="ECO:0007669"/>
    <property type="project" value="InterPro"/>
</dbReference>
<evidence type="ECO:0000313" key="3">
    <source>
        <dbReference type="Proteomes" id="UP000270678"/>
    </source>
</evidence>
<dbReference type="InterPro" id="IPR003806">
    <property type="entry name" value="ATP-grasp_PylC-type"/>
</dbReference>
<dbReference type="Proteomes" id="UP000270678">
    <property type="component" value="Chromosome"/>
</dbReference>
<sequence>MPGYPLGELCLNINRVLLTGGRAPATLELARLFSQQGYYVHVADSFPYALCRVSKAIEAFHDVPAAKQRPQAFIDELVKIVVAEQIDLLIPTCEEIFTIAQFQDSFPASCTLLAERADRLLRVHHKFEFIEWAKRLGLLVPETYYIDSEEQWYNQLDDLPANEKYIAKPVYTRSSSELIYLPMDREKPINYKKGWVIQPLLQGDQYCTYSFARNGEVIAHTTYKSEFRVGAGATISFQHERQEEIEQWVREFVRKTNWTGQIAFDFICHSDGRCYPIECNPRLTSGIHLFRHTALVEKFVTGSGGILIPTSNRRVSLIGAMCIFAGQQVKQHGLRKYIQALRDSEDAVFHRQDWCPFMYQLNASYQFAKIAKRQRISVLEATTADIVWDGERQ</sequence>
<reference evidence="3" key="1">
    <citation type="submission" date="2018-12" db="EMBL/GenBank/DDBJ databases">
        <title>Complete genome sequence of Paenibacillus sp. MBLB1234.</title>
        <authorList>
            <person name="Nam Y.-D."/>
            <person name="Kang J."/>
            <person name="Chung W.-H."/>
            <person name="Park Y.S."/>
        </authorList>
    </citation>
    <scope>NUCLEOTIDE SEQUENCE [LARGE SCALE GENOMIC DNA]</scope>
    <source>
        <strain evidence="3">MBLB1234</strain>
    </source>
</reference>
<dbReference type="Gene3D" id="3.40.50.20">
    <property type="match status" value="1"/>
</dbReference>
<name>A0A3S9V2X0_9BACL</name>
<dbReference type="OrthoDB" id="40611at2"/>
<feature type="domain" description="ATP-grasp fold PylC-type" evidence="1">
    <location>
        <begin position="125"/>
        <end position="285"/>
    </location>
</feature>
<dbReference type="EMBL" id="CP034346">
    <property type="protein sequence ID" value="AZS16904.1"/>
    <property type="molecule type" value="Genomic_DNA"/>
</dbReference>
<gene>
    <name evidence="2" type="ORF">EI981_22205</name>
</gene>
<proteinExistence type="predicted"/>
<organism evidence="2 3">
    <name type="scientific">Paenibacillus lutimineralis</name>
    <dbReference type="NCBI Taxonomy" id="2707005"/>
    <lineage>
        <taxon>Bacteria</taxon>
        <taxon>Bacillati</taxon>
        <taxon>Bacillota</taxon>
        <taxon>Bacilli</taxon>
        <taxon>Bacillales</taxon>
        <taxon>Paenibacillaceae</taxon>
        <taxon>Paenibacillus</taxon>
    </lineage>
</organism>
<keyword evidence="3" id="KW-1185">Reference proteome</keyword>
<accession>A0A3S9V2X0</accession>
<evidence type="ECO:0000313" key="2">
    <source>
        <dbReference type="EMBL" id="AZS16904.1"/>
    </source>
</evidence>
<dbReference type="Pfam" id="PF02655">
    <property type="entry name" value="ATP-grasp_3"/>
    <property type="match status" value="1"/>
</dbReference>
<dbReference type="SUPFAM" id="SSF56059">
    <property type="entry name" value="Glutathione synthetase ATP-binding domain-like"/>
    <property type="match status" value="1"/>
</dbReference>
<dbReference type="GO" id="GO:0046872">
    <property type="term" value="F:metal ion binding"/>
    <property type="evidence" value="ECO:0007669"/>
    <property type="project" value="InterPro"/>
</dbReference>
<dbReference type="KEGG" id="plut:EI981_22205"/>
<evidence type="ECO:0000259" key="1">
    <source>
        <dbReference type="Pfam" id="PF02655"/>
    </source>
</evidence>
<dbReference type="AlphaFoldDB" id="A0A3S9V2X0"/>
<protein>
    <submittedName>
        <fullName evidence="2">ATP-grasp domain-containing protein</fullName>
    </submittedName>
</protein>